<feature type="signal peptide" evidence="1">
    <location>
        <begin position="1"/>
        <end position="22"/>
    </location>
</feature>
<dbReference type="CDD" id="cd22579">
    <property type="entry name" value="MPEG1_P2"/>
    <property type="match status" value="1"/>
</dbReference>
<dbReference type="GO" id="GO:0030670">
    <property type="term" value="C:phagocytic vesicle membrane"/>
    <property type="evidence" value="ECO:0007669"/>
    <property type="project" value="UniProtKB-SubCell"/>
</dbReference>
<dbReference type="AlphaFoldDB" id="A0AAE1E6N4"/>
<dbReference type="Proteomes" id="UP001283361">
    <property type="component" value="Unassembled WGS sequence"/>
</dbReference>
<evidence type="ECO:0000259" key="2">
    <source>
        <dbReference type="PROSITE" id="PS51412"/>
    </source>
</evidence>
<reference evidence="3" key="1">
    <citation type="journal article" date="2023" name="G3 (Bethesda)">
        <title>A reference genome for the long-term kleptoplast-retaining sea slug Elysia crispata morphotype clarki.</title>
        <authorList>
            <person name="Eastman K.E."/>
            <person name="Pendleton A.L."/>
            <person name="Shaikh M.A."/>
            <person name="Suttiyut T."/>
            <person name="Ogas R."/>
            <person name="Tomko P."/>
            <person name="Gavelis G."/>
            <person name="Widhalm J.R."/>
            <person name="Wisecaver J.H."/>
        </authorList>
    </citation>
    <scope>NUCLEOTIDE SEQUENCE</scope>
    <source>
        <strain evidence="3">ECLA1</strain>
    </source>
</reference>
<evidence type="ECO:0000313" key="4">
    <source>
        <dbReference type="Proteomes" id="UP001283361"/>
    </source>
</evidence>
<organism evidence="3 4">
    <name type="scientific">Elysia crispata</name>
    <name type="common">lettuce slug</name>
    <dbReference type="NCBI Taxonomy" id="231223"/>
    <lineage>
        <taxon>Eukaryota</taxon>
        <taxon>Metazoa</taxon>
        <taxon>Spiralia</taxon>
        <taxon>Lophotrochozoa</taxon>
        <taxon>Mollusca</taxon>
        <taxon>Gastropoda</taxon>
        <taxon>Heterobranchia</taxon>
        <taxon>Euthyneura</taxon>
        <taxon>Panpulmonata</taxon>
        <taxon>Sacoglossa</taxon>
        <taxon>Placobranchoidea</taxon>
        <taxon>Plakobranchidae</taxon>
        <taxon>Elysia</taxon>
    </lineage>
</organism>
<comment type="caution">
    <text evidence="3">The sequence shown here is derived from an EMBL/GenBank/DDBJ whole genome shotgun (WGS) entry which is preliminary data.</text>
</comment>
<dbReference type="InterPro" id="IPR020864">
    <property type="entry name" value="MACPF"/>
</dbReference>
<keyword evidence="4" id="KW-1185">Reference proteome</keyword>
<evidence type="ECO:0000313" key="3">
    <source>
        <dbReference type="EMBL" id="KAK3795932.1"/>
    </source>
</evidence>
<feature type="chain" id="PRO_5042294109" description="MACPF domain-containing protein" evidence="1">
    <location>
        <begin position="23"/>
        <end position="721"/>
    </location>
</feature>
<dbReference type="PANTHER" id="PTHR31463:SF1">
    <property type="entry name" value="MACROPHAGE-EXPRESSED GENE 1 PROTEIN"/>
    <property type="match status" value="1"/>
</dbReference>
<dbReference type="InterPro" id="IPR039707">
    <property type="entry name" value="MPEG1"/>
</dbReference>
<proteinExistence type="predicted"/>
<dbReference type="Pfam" id="PF01823">
    <property type="entry name" value="MACPF"/>
    <property type="match status" value="1"/>
</dbReference>
<keyword evidence="1" id="KW-0732">Signal</keyword>
<accession>A0AAE1E6N4</accession>
<dbReference type="PANTHER" id="PTHR31463">
    <property type="entry name" value="MACROPHAGE-EXPRESSED GENE 1 PROTEIN"/>
    <property type="match status" value="1"/>
</dbReference>
<dbReference type="EMBL" id="JAWDGP010000962">
    <property type="protein sequence ID" value="KAK3795932.1"/>
    <property type="molecule type" value="Genomic_DNA"/>
</dbReference>
<gene>
    <name evidence="3" type="ORF">RRG08_018315</name>
</gene>
<evidence type="ECO:0000256" key="1">
    <source>
        <dbReference type="SAM" id="SignalP"/>
    </source>
</evidence>
<dbReference type="PROSITE" id="PS51412">
    <property type="entry name" value="MACPF_2"/>
    <property type="match status" value="1"/>
</dbReference>
<name>A0AAE1E6N4_9GAST</name>
<feature type="domain" description="MACPF" evidence="2">
    <location>
        <begin position="28"/>
        <end position="357"/>
    </location>
</feature>
<dbReference type="GO" id="GO:0045087">
    <property type="term" value="P:innate immune response"/>
    <property type="evidence" value="ECO:0007669"/>
    <property type="project" value="UniProtKB-KW"/>
</dbReference>
<protein>
    <recommendedName>
        <fullName evidence="2">MACPF domain-containing protein</fullName>
    </recommendedName>
</protein>
<dbReference type="SMART" id="SM00457">
    <property type="entry name" value="MACPF"/>
    <property type="match status" value="1"/>
</dbReference>
<dbReference type="GO" id="GO:0002250">
    <property type="term" value="P:adaptive immune response"/>
    <property type="evidence" value="ECO:0007669"/>
    <property type="project" value="UniProtKB-KW"/>
</dbReference>
<sequence>MFLFSAALWSTLVVSMLTVVYSQSDNPDTSSETGDKDALWCQKQIGDIKLFEVFPGLGWDNLRNKEASQVVKYTFNKCKITDDGGYLIPDNVFTVPLKMSRVDSFAQIIDSWFNTSSLTSRTINVNAGLSFGVSSISGKFSREMEQMKAKQIENKASTVRVLLRHHRYEVKLQPHSTLSAQFKTSVRSLASRLELNQTEMAFYEAQLIVRDFGTHVLTSVTAGAALVKDDYIKRAYIASQSNQKTKILASASASFAGIFKIDSSYSQSTEDSVDKSYSNSMTYSSITSLGGPLIFSSDMKIDQWAQAVDTNLVPMDRTGDPLYFVITPRRFPELPPAMVTEVAGYVRRAILIYYDMNVIPGCTVQGSREFSSFANFDDGSCTTTPSNTTFGGVYQTCTVSGRYLHTSPCSGMSHVNPKTGGHSCPQGYTGVNIYQGSKLGRQESRRTCRRCGFLHLRRCCNTNYYQARAYYKTYWCAALGPVHPHSGYRFGGVYTSTSVNLVTGNKGCPTNFKTQRLLADLTICLSDDFELSTPFSIPFAGFFSCQRGNPLVLENKDPEPSNWPSRCPEGFSQHLATNIMVGGVKNPEPSNWPSRCPEGFSQHLATNVMGCAVHYCAESGALSGPTLPPVKRPPFMLKPAMPMESAETFVMYDMKTQTWMMGQQARNQLNETKIEAKTDAIVDEQDQNNSGPKIQSAVLTLISMVCILLPALKHLNFDLTA</sequence>